<evidence type="ECO:0000313" key="1">
    <source>
        <dbReference type="EMBL" id="RSH87530.1"/>
    </source>
</evidence>
<reference evidence="1 2" key="1">
    <citation type="submission" date="2018-11" db="EMBL/GenBank/DDBJ databases">
        <title>Genome sequence of Apiotrichum porosum DSM 27194.</title>
        <authorList>
            <person name="Aliyu H."/>
            <person name="Gorte O."/>
            <person name="Ochsenreither K."/>
        </authorList>
    </citation>
    <scope>NUCLEOTIDE SEQUENCE [LARGE SCALE GENOMIC DNA]</scope>
    <source>
        <strain evidence="1 2">DSM 27194</strain>
    </source>
</reference>
<protein>
    <submittedName>
        <fullName evidence="1">Uncharacterized protein</fullName>
    </submittedName>
</protein>
<evidence type="ECO:0000313" key="2">
    <source>
        <dbReference type="Proteomes" id="UP000279236"/>
    </source>
</evidence>
<dbReference type="GeneID" id="39584581"/>
<comment type="caution">
    <text evidence="1">The sequence shown here is derived from an EMBL/GenBank/DDBJ whole genome shotgun (WGS) entry which is preliminary data.</text>
</comment>
<gene>
    <name evidence="1" type="ORF">EHS24_000038</name>
</gene>
<organism evidence="1 2">
    <name type="scientific">Apiotrichum porosum</name>
    <dbReference type="NCBI Taxonomy" id="105984"/>
    <lineage>
        <taxon>Eukaryota</taxon>
        <taxon>Fungi</taxon>
        <taxon>Dikarya</taxon>
        <taxon>Basidiomycota</taxon>
        <taxon>Agaricomycotina</taxon>
        <taxon>Tremellomycetes</taxon>
        <taxon>Trichosporonales</taxon>
        <taxon>Trichosporonaceae</taxon>
        <taxon>Apiotrichum</taxon>
    </lineage>
</organism>
<accession>A0A427Y8R6</accession>
<dbReference type="RefSeq" id="XP_028479738.1">
    <property type="nucleotide sequence ID" value="XM_028615881.1"/>
</dbReference>
<sequence>MLCMPATLTECLEFADIIRQTAFPGARMHPPFTTTSKAKLASFVAAAVEANIVKLDPNRTTSEKMALSVVERLVQMDNDVATHLADPTRDPILLVTNGQVGTGRHGVGGGVGLRVTEGLRDQVEEQVFQRLAKNPGFLLVKPAGGHDGDEAITCTKNDPAYSFGNWPLHHYLRFGPHFLEAFNPATKLPDSIVGPMDVGFYDKFAFAFAVVVVNTPTISFTNKSQVAGLMQDRFGTFLTTNHAHPVNRVMIARHVRSHNILGGQLTLVTACSLLDGIRFGKDFDLQARLLVSWRTFEDEGYDMTLPSHLPPVMLCMAHFRMFWFLADGLQVPDKVIIDMTMSNNQRIGSNPAHLMG</sequence>
<dbReference type="AlphaFoldDB" id="A0A427Y8R6"/>
<dbReference type="EMBL" id="RSCE01000001">
    <property type="protein sequence ID" value="RSH87530.1"/>
    <property type="molecule type" value="Genomic_DNA"/>
</dbReference>
<dbReference type="Proteomes" id="UP000279236">
    <property type="component" value="Unassembled WGS sequence"/>
</dbReference>
<keyword evidence="2" id="KW-1185">Reference proteome</keyword>
<proteinExistence type="predicted"/>
<name>A0A427Y8R6_9TREE</name>